<dbReference type="Proteomes" id="UP000283269">
    <property type="component" value="Unassembled WGS sequence"/>
</dbReference>
<dbReference type="GO" id="GO:0016020">
    <property type="term" value="C:membrane"/>
    <property type="evidence" value="ECO:0007669"/>
    <property type="project" value="TreeGrafter"/>
</dbReference>
<protein>
    <recommendedName>
        <fullName evidence="3">AMP-dependent synthetase/ligase domain-containing protein</fullName>
    </recommendedName>
</protein>
<dbReference type="GO" id="GO:0004467">
    <property type="term" value="F:long-chain fatty acid-CoA ligase activity"/>
    <property type="evidence" value="ECO:0007669"/>
    <property type="project" value="TreeGrafter"/>
</dbReference>
<dbReference type="OrthoDB" id="1700726at2759"/>
<keyword evidence="2" id="KW-0067">ATP-binding</keyword>
<dbReference type="InParanoid" id="A0A409WJ19"/>
<keyword evidence="1" id="KW-0547">Nucleotide-binding</keyword>
<proteinExistence type="predicted"/>
<dbReference type="Pfam" id="PF00501">
    <property type="entry name" value="AMP-binding"/>
    <property type="match status" value="1"/>
</dbReference>
<dbReference type="InterPro" id="IPR042099">
    <property type="entry name" value="ANL_N_sf"/>
</dbReference>
<feature type="domain" description="AMP-dependent synthetase/ligase" evidence="3">
    <location>
        <begin position="86"/>
        <end position="501"/>
    </location>
</feature>
<organism evidence="4 5">
    <name type="scientific">Psilocybe cyanescens</name>
    <dbReference type="NCBI Taxonomy" id="93625"/>
    <lineage>
        <taxon>Eukaryota</taxon>
        <taxon>Fungi</taxon>
        <taxon>Dikarya</taxon>
        <taxon>Basidiomycota</taxon>
        <taxon>Agaricomycotina</taxon>
        <taxon>Agaricomycetes</taxon>
        <taxon>Agaricomycetidae</taxon>
        <taxon>Agaricales</taxon>
        <taxon>Agaricineae</taxon>
        <taxon>Strophariaceae</taxon>
        <taxon>Psilocybe</taxon>
    </lineage>
</organism>
<dbReference type="Gene3D" id="3.40.50.12780">
    <property type="entry name" value="N-terminal domain of ligase-like"/>
    <property type="match status" value="1"/>
</dbReference>
<dbReference type="GO" id="GO:0005783">
    <property type="term" value="C:endoplasmic reticulum"/>
    <property type="evidence" value="ECO:0007669"/>
    <property type="project" value="TreeGrafter"/>
</dbReference>
<evidence type="ECO:0000313" key="5">
    <source>
        <dbReference type="Proteomes" id="UP000283269"/>
    </source>
</evidence>
<evidence type="ECO:0000256" key="1">
    <source>
        <dbReference type="ARBA" id="ARBA00022741"/>
    </source>
</evidence>
<sequence>MPISDRVVQWPAVKPFDKQSIAVPGTKRPGQTAHYRNGIWGLVEETSPNLFVTLDQIFADGLQASKDKPFLGRRSVVSVNPLKFAPTYTWFTYGEVDIKRRHIGSAIHSLFNQGILGGGEFQTVGIWAPNCPEWQIVDIALQTYQKVSVSLYDTLGKDSVAYIIEHAHLTVIFATSEHIPLLLKTAHKVPMLRAIVCMNELSFDASKLLREWTESQGLIFKELAELEAYGKANYVEPIPAYPDLVASICYTSGTTNNPKGVVLKHKNLALATHSNMFGLTLPEDAVLLSYLPLAHIYERVCELCTIAVGGRIGYFTGDPLRLLEDAQILKPNFFPSVPRVLNRVYQAAMVGGNVPGLKGILFNKAVQTKLANLYQTGEVTHAFWDRLVFRKIQAVLGGQIKLVTSGSAPISSDVMDFLKIALACEVAEGQHPFTYGMTENCATSCKVWSNDPTGSGTVGPPQPINEIKLIDVPAMNYTSEDKPNPRGELCVRGANCFTTYYKDEKNTKETVDDEGWVHTGDVVELDSCGRVKIIDRVKNIMKLAQGEYVALEKIENVYSSTPLIGQIYVHGDGLQSFLIAVIIPDPVQFAGIVSSVTGNKVAPEDVAALTAACTDERVVDHVQSILSKIGKQNGLKGFEIIKRVHLSLTAFSVDNNTLTPTMKVRRKDAYNLYKKELDALYALGEPSSKL</sequence>
<dbReference type="GO" id="GO:0005524">
    <property type="term" value="F:ATP binding"/>
    <property type="evidence" value="ECO:0007669"/>
    <property type="project" value="UniProtKB-KW"/>
</dbReference>
<dbReference type="PANTHER" id="PTHR43272:SF33">
    <property type="entry name" value="AMP-BINDING DOMAIN-CONTAINING PROTEIN-RELATED"/>
    <property type="match status" value="1"/>
</dbReference>
<dbReference type="AlphaFoldDB" id="A0A409WJ19"/>
<accession>A0A409WJ19</accession>
<evidence type="ECO:0000313" key="4">
    <source>
        <dbReference type="EMBL" id="PPQ78518.1"/>
    </source>
</evidence>
<evidence type="ECO:0000259" key="3">
    <source>
        <dbReference type="Pfam" id="PF00501"/>
    </source>
</evidence>
<comment type="caution">
    <text evidence="4">The sequence shown here is derived from an EMBL/GenBank/DDBJ whole genome shotgun (WGS) entry which is preliminary data.</text>
</comment>
<dbReference type="PANTHER" id="PTHR43272">
    <property type="entry name" value="LONG-CHAIN-FATTY-ACID--COA LIGASE"/>
    <property type="match status" value="1"/>
</dbReference>
<dbReference type="STRING" id="93625.A0A409WJ19"/>
<keyword evidence="5" id="KW-1185">Reference proteome</keyword>
<dbReference type="SUPFAM" id="SSF56801">
    <property type="entry name" value="Acetyl-CoA synthetase-like"/>
    <property type="match status" value="1"/>
</dbReference>
<gene>
    <name evidence="4" type="ORF">CVT25_011790</name>
</gene>
<reference evidence="4 5" key="1">
    <citation type="journal article" date="2018" name="Evol. Lett.">
        <title>Horizontal gene cluster transfer increased hallucinogenic mushroom diversity.</title>
        <authorList>
            <person name="Reynolds H.T."/>
            <person name="Vijayakumar V."/>
            <person name="Gluck-Thaler E."/>
            <person name="Korotkin H.B."/>
            <person name="Matheny P.B."/>
            <person name="Slot J.C."/>
        </authorList>
    </citation>
    <scope>NUCLEOTIDE SEQUENCE [LARGE SCALE GENOMIC DNA]</scope>
    <source>
        <strain evidence="4 5">2631</strain>
    </source>
</reference>
<dbReference type="EMBL" id="NHYD01003415">
    <property type="protein sequence ID" value="PPQ78518.1"/>
    <property type="molecule type" value="Genomic_DNA"/>
</dbReference>
<name>A0A409WJ19_PSICY</name>
<dbReference type="InterPro" id="IPR000873">
    <property type="entry name" value="AMP-dep_synth/lig_dom"/>
</dbReference>
<evidence type="ECO:0000256" key="2">
    <source>
        <dbReference type="ARBA" id="ARBA00022840"/>
    </source>
</evidence>